<name>A0ABT7B284_9CYAN</name>
<accession>A0ABT7B284</accession>
<organism evidence="1 2">
    <name type="scientific">Roseofilum capinflatum BLCC-M114</name>
    <dbReference type="NCBI Taxonomy" id="3022440"/>
    <lineage>
        <taxon>Bacteria</taxon>
        <taxon>Bacillati</taxon>
        <taxon>Cyanobacteriota</taxon>
        <taxon>Cyanophyceae</taxon>
        <taxon>Desertifilales</taxon>
        <taxon>Desertifilaceae</taxon>
        <taxon>Roseofilum</taxon>
        <taxon>Roseofilum capinflatum</taxon>
    </lineage>
</organism>
<dbReference type="RefSeq" id="WP_283765634.1">
    <property type="nucleotide sequence ID" value="NZ_JAQOSO010000015.1"/>
</dbReference>
<evidence type="ECO:0000313" key="2">
    <source>
        <dbReference type="Proteomes" id="UP001235849"/>
    </source>
</evidence>
<dbReference type="Proteomes" id="UP001235849">
    <property type="component" value="Unassembled WGS sequence"/>
</dbReference>
<evidence type="ECO:0000313" key="1">
    <source>
        <dbReference type="EMBL" id="MDJ1173267.1"/>
    </source>
</evidence>
<comment type="caution">
    <text evidence="1">The sequence shown here is derived from an EMBL/GenBank/DDBJ whole genome shotgun (WGS) entry which is preliminary data.</text>
</comment>
<protein>
    <submittedName>
        <fullName evidence="1">Uncharacterized protein</fullName>
    </submittedName>
</protein>
<sequence length="615" mass="66680">MRHLRWLILGIVSFLGLILVHGSWINRLLAVVLCGLLGADSGLCIATAAKVSGRSVAATSGVVSQPVDRDLWEGLSNQIAQATPPTGYTIWTLEFPEYRVPNSGGRCSIQGDEEVNLIRSGNQLSGVIRPSASQDPTASITGTIRSRGERVELTIYPLTEEGFIQEFEGTVNRNNPEEYSGTVTPMGRCTGSREGDFTLTLDEVIPEDDITKKNLEFAFSKVNVLSSQLVELYLESLGGEGCQFITTIRKDGDRVYQESMRFVSASREACGLPSFEVQYDPEGNGMTINSTSVNTGNLEQFTVSNRGGYALGTYIGDYQTGSIRFPSPSATSLPDRSRRRPNSYNQFALARICEFGQGLCNLLGALSDAVGAWSLGILGLKFAGAVVPALGAAVTTAGFVASSGVILAAFSTSFIVDATCWLMFGEPGSPPPIPFADKLFKFLDDDIAEGIAEYTFDLAISDAKEQNELLRTTLREALGLDVCDEPLNSELFEATLSRSQIPYQSSAILTVNYVVPENDAWRLEITGSQLRGLGYYRVDIPPSRRRRGTYRFEITNSGYALGNGECDTRRGGFLGVALTSTSRSQIDYEQIRPIDLTGNLNSGFRPCSATVDLVN</sequence>
<dbReference type="EMBL" id="JAQOSO010000015">
    <property type="protein sequence ID" value="MDJ1173267.1"/>
    <property type="molecule type" value="Genomic_DNA"/>
</dbReference>
<reference evidence="1 2" key="1">
    <citation type="submission" date="2023-01" db="EMBL/GenBank/DDBJ databases">
        <title>Novel diversity within Roseofilum (Cyanobacteria; Desertifilaceae) from marine benthic mats with descriptions of four novel species.</title>
        <authorList>
            <person name="Wang Y."/>
            <person name="Berthold D.E."/>
            <person name="Hu J."/>
            <person name="Lefler F.W."/>
            <person name="Laughinghouse H.D. IV."/>
        </authorList>
    </citation>
    <scope>NUCLEOTIDE SEQUENCE [LARGE SCALE GENOMIC DNA]</scope>
    <source>
        <strain evidence="1 2">BLCC-M114</strain>
    </source>
</reference>
<gene>
    <name evidence="1" type="ORF">PMG25_04095</name>
</gene>
<proteinExistence type="predicted"/>
<keyword evidence="2" id="KW-1185">Reference proteome</keyword>